<gene>
    <name evidence="2" type="ORF">G6045_23750</name>
</gene>
<reference evidence="2 3" key="1">
    <citation type="submission" date="2020-02" db="EMBL/GenBank/DDBJ databases">
        <title>Whole-genome analyses of novel actinobacteria.</title>
        <authorList>
            <person name="Sahin N."/>
            <person name="Tokatli A."/>
        </authorList>
    </citation>
    <scope>NUCLEOTIDE SEQUENCE [LARGE SCALE GENOMIC DNA]</scope>
    <source>
        <strain evidence="2 3">YC504</strain>
    </source>
</reference>
<proteinExistence type="predicted"/>
<keyword evidence="1" id="KW-0472">Membrane</keyword>
<dbReference type="AlphaFoldDB" id="A0A6G4XPA1"/>
<dbReference type="RefSeq" id="WP_165334097.1">
    <property type="nucleotide sequence ID" value="NZ_JAAKZW010000111.1"/>
</dbReference>
<dbReference type="Proteomes" id="UP000481109">
    <property type="component" value="Unassembled WGS sequence"/>
</dbReference>
<dbReference type="EMBL" id="JAAKZW010000111">
    <property type="protein sequence ID" value="NGO78647.1"/>
    <property type="molecule type" value="Genomic_DNA"/>
</dbReference>
<evidence type="ECO:0000313" key="2">
    <source>
        <dbReference type="EMBL" id="NGO78647.1"/>
    </source>
</evidence>
<feature type="transmembrane region" description="Helical" evidence="1">
    <location>
        <begin position="516"/>
        <end position="536"/>
    </location>
</feature>
<evidence type="ECO:0000313" key="3">
    <source>
        <dbReference type="Proteomes" id="UP000481109"/>
    </source>
</evidence>
<keyword evidence="1" id="KW-0812">Transmembrane</keyword>
<keyword evidence="1" id="KW-1133">Transmembrane helix</keyword>
<protein>
    <submittedName>
        <fullName evidence="2">Membrane-associated oxidoreductase</fullName>
    </submittedName>
</protein>
<name>A0A6G4XPA1_9ACTN</name>
<comment type="caution">
    <text evidence="2">The sequence shown here is derived from an EMBL/GenBank/DDBJ whole genome shotgun (WGS) entry which is preliminary data.</text>
</comment>
<evidence type="ECO:0000256" key="1">
    <source>
        <dbReference type="SAM" id="Phobius"/>
    </source>
</evidence>
<sequence>MEPSDLTPAEARVWAAFPRGTALDFRTSVDEDITLGAGWGPERTLRAEVLTKLLLDGPRESGEIPALRVAGARIAGRLALLYGQVECTVSLLGCHLDTEPLLFGARMRRVYLGECVLPGLAAGTAVFDGDLSLENARISGAVSLTGAQIGGSLTLDGAVLGEVGGTGTEEERTGTVLELSRANIAGALSARSLVAHGESRLESLTTGGEIRLDAAQFIRPGEMALRAAGLQVGTFLSAVGMVARGEVRLYGTTVGSTLNLSNARLDNPTDTALHASNLAVGSDLKAPGMTAHGRINLRGARIPGQLDLTQATLKHPGNTALRASGMVIGELWLRGATPIEGAVVLRRSQIDLLHAEPEVWPDQVRLDGLTYTTLAPHEPAARRLPLLARDTDGYVPFSYEQLALAYRGIGDDDAARTVQLAKQRRHRATLPPYAKAWGYLQDVTVGYGFRPVWAAGWLFSLLLTGWIAYEVRPPRALNAQEAPEFSPFFFTLDLLLPLVDLGQERAYAPTGAMQTLSYALVLAGLVLATTIAAGVTRTISRQ</sequence>
<organism evidence="2 3">
    <name type="scientific">Streptomyces mesophilus</name>
    <dbReference type="NCBI Taxonomy" id="1775132"/>
    <lineage>
        <taxon>Bacteria</taxon>
        <taxon>Bacillati</taxon>
        <taxon>Actinomycetota</taxon>
        <taxon>Actinomycetes</taxon>
        <taxon>Kitasatosporales</taxon>
        <taxon>Streptomycetaceae</taxon>
        <taxon>Streptomyces</taxon>
    </lineage>
</organism>
<keyword evidence="3" id="KW-1185">Reference proteome</keyword>
<accession>A0A6G4XPA1</accession>